<keyword evidence="1" id="KW-0732">Signal</keyword>
<gene>
    <name evidence="3" type="ORF">GCM10023092_17990</name>
</gene>
<dbReference type="PANTHER" id="PTHR35580">
    <property type="entry name" value="CELL SURFACE GLYCOPROTEIN (S-LAYER PROTEIN)-LIKE PROTEIN"/>
    <property type="match status" value="1"/>
</dbReference>
<sequence>MKKLLCSLLLLCSLGAKAQSHKLEWVRSLYSNADIHPTDIAVDMPGFIYVTGYFKGTADFMPGPGVFNRVAIGNKDAFIAKYDPGGMMLWAISFGSLSDDWGTDIHVNDAGHVFINGVFNGLMDIDPTIANYTLNTTGPDDLFTAKYTNDGMVMWGYRIGSLDPETYNSIAADPPGNVYQGGTFRRLLDVNPSVSTYNINPVGGSDVFYMKWNEMGLFSWARSFGSTNDDTLRASIMNMRGHSFLAGTYAKEMDINPGAAVTKVPFSGGQDIFLSQLDENGIYVRSATIGGGGNDIVRSIAFDRNENIYIAGDFESDVDFNPSDTAEHFVEAKGVRDAFLLCLDSAFRFKWVKTVGATGQTTLGTGTGTDPGYHAYLAGMFTGTQDLDPGDSVQSFTSNGGFDIFTNRFDTSGNIIWAKTYGGKQNDSLNGFFVHESASVYGTGVYRDTVDFDPGLNTSIENGSVSLSNMFNNKLNTCIASFDTIKTSTCDSFVFAGVKYTHTGIYNQVIPSATNCDSVVHIEVFISPALDTNVSLSGVTFTAAATKCTYQWIRCSDKSILPGATGRSYIAIGDGDYAVIIDNGICRDTTSCMTVTGVPKYNNIRESALAASVSVYPNPSHGIFTIEGGTALQGARITIVNTLGQTVKDFTMSQGSVQQQLPSGFYLLHFSKEGQQFTKKLMIE</sequence>
<keyword evidence="4" id="KW-1185">Reference proteome</keyword>
<organism evidence="3 4">
    <name type="scientific">Rurimicrobium arvi</name>
    <dbReference type="NCBI Taxonomy" id="2049916"/>
    <lineage>
        <taxon>Bacteria</taxon>
        <taxon>Pseudomonadati</taxon>
        <taxon>Bacteroidota</taxon>
        <taxon>Chitinophagia</taxon>
        <taxon>Chitinophagales</taxon>
        <taxon>Chitinophagaceae</taxon>
        <taxon>Rurimicrobium</taxon>
    </lineage>
</organism>
<evidence type="ECO:0000256" key="1">
    <source>
        <dbReference type="SAM" id="SignalP"/>
    </source>
</evidence>
<reference evidence="4" key="1">
    <citation type="journal article" date="2019" name="Int. J. Syst. Evol. Microbiol.">
        <title>The Global Catalogue of Microorganisms (GCM) 10K type strain sequencing project: providing services to taxonomists for standard genome sequencing and annotation.</title>
        <authorList>
            <consortium name="The Broad Institute Genomics Platform"/>
            <consortium name="The Broad Institute Genome Sequencing Center for Infectious Disease"/>
            <person name="Wu L."/>
            <person name="Ma J."/>
        </authorList>
    </citation>
    <scope>NUCLEOTIDE SEQUENCE [LARGE SCALE GENOMIC DNA]</scope>
    <source>
        <strain evidence="4">JCM 31921</strain>
    </source>
</reference>
<dbReference type="Pfam" id="PF18962">
    <property type="entry name" value="Por_Secre_tail"/>
    <property type="match status" value="1"/>
</dbReference>
<dbReference type="Pfam" id="PF06739">
    <property type="entry name" value="SBBP"/>
    <property type="match status" value="1"/>
</dbReference>
<feature type="signal peptide" evidence="1">
    <location>
        <begin position="1"/>
        <end position="18"/>
    </location>
</feature>
<dbReference type="PANTHER" id="PTHR35580:SF1">
    <property type="entry name" value="PHYTASE-LIKE DOMAIN-CONTAINING PROTEIN"/>
    <property type="match status" value="1"/>
</dbReference>
<proteinExistence type="predicted"/>
<dbReference type="InterPro" id="IPR010620">
    <property type="entry name" value="SBBP_repeat"/>
</dbReference>
<feature type="domain" description="Secretion system C-terminal sorting" evidence="2">
    <location>
        <begin position="615"/>
        <end position="683"/>
    </location>
</feature>
<dbReference type="RefSeq" id="WP_344825664.1">
    <property type="nucleotide sequence ID" value="NZ_BAABEZ010000022.1"/>
</dbReference>
<evidence type="ECO:0000313" key="4">
    <source>
        <dbReference type="Proteomes" id="UP001501410"/>
    </source>
</evidence>
<feature type="chain" id="PRO_5045313633" description="Secretion system C-terminal sorting domain-containing protein" evidence="1">
    <location>
        <begin position="19"/>
        <end position="684"/>
    </location>
</feature>
<protein>
    <recommendedName>
        <fullName evidence="2">Secretion system C-terminal sorting domain-containing protein</fullName>
    </recommendedName>
</protein>
<dbReference type="EMBL" id="BAABEZ010000022">
    <property type="protein sequence ID" value="GAA4455026.1"/>
    <property type="molecule type" value="Genomic_DNA"/>
</dbReference>
<evidence type="ECO:0000259" key="2">
    <source>
        <dbReference type="Pfam" id="PF18962"/>
    </source>
</evidence>
<dbReference type="InterPro" id="IPR052918">
    <property type="entry name" value="Motility_Chemotaxis_Reg"/>
</dbReference>
<evidence type="ECO:0000313" key="3">
    <source>
        <dbReference type="EMBL" id="GAA4455026.1"/>
    </source>
</evidence>
<accession>A0ABP8MRR9</accession>
<name>A0ABP8MRR9_9BACT</name>
<dbReference type="NCBIfam" id="TIGR04183">
    <property type="entry name" value="Por_Secre_tail"/>
    <property type="match status" value="1"/>
</dbReference>
<dbReference type="Proteomes" id="UP001501410">
    <property type="component" value="Unassembled WGS sequence"/>
</dbReference>
<dbReference type="InterPro" id="IPR026444">
    <property type="entry name" value="Secre_tail"/>
</dbReference>
<comment type="caution">
    <text evidence="3">The sequence shown here is derived from an EMBL/GenBank/DDBJ whole genome shotgun (WGS) entry which is preliminary data.</text>
</comment>